<dbReference type="GO" id="GO:0016787">
    <property type="term" value="F:hydrolase activity"/>
    <property type="evidence" value="ECO:0007669"/>
    <property type="project" value="UniProtKB-KW"/>
</dbReference>
<dbReference type="OMA" id="ANWCGKP"/>
<feature type="signal peptide" evidence="17">
    <location>
        <begin position="1"/>
        <end position="21"/>
    </location>
</feature>
<dbReference type="InParanoid" id="G2Q6N6"/>
<dbReference type="Gene3D" id="2.70.50.70">
    <property type="match status" value="1"/>
</dbReference>
<evidence type="ECO:0000256" key="9">
    <source>
        <dbReference type="ARBA" id="ARBA00023033"/>
    </source>
</evidence>
<dbReference type="KEGG" id="mtm:MYCTH_2054500"/>
<dbReference type="eggNOG" id="ENOG502SM9C">
    <property type="taxonomic scope" value="Eukaryota"/>
</dbReference>
<dbReference type="VEuPathDB" id="FungiDB:MYCTH_2054500"/>
<dbReference type="GO" id="GO:0030245">
    <property type="term" value="P:cellulose catabolic process"/>
    <property type="evidence" value="ECO:0007669"/>
    <property type="project" value="UniProtKB-KW"/>
</dbReference>
<dbReference type="HOGENOM" id="CLU_031730_3_0_1"/>
<dbReference type="InterPro" id="IPR005103">
    <property type="entry name" value="AA9_LPMO"/>
</dbReference>
<dbReference type="GO" id="GO:0004497">
    <property type="term" value="F:monooxygenase activity"/>
    <property type="evidence" value="ECO:0007669"/>
    <property type="project" value="UniProtKB-KW"/>
</dbReference>
<evidence type="ECO:0000256" key="4">
    <source>
        <dbReference type="ARBA" id="ARBA00022723"/>
    </source>
</evidence>
<dbReference type="GO" id="GO:0005576">
    <property type="term" value="C:extracellular region"/>
    <property type="evidence" value="ECO:0007669"/>
    <property type="project" value="UniProtKB-SubCell"/>
</dbReference>
<keyword evidence="4" id="KW-0479">Metal-binding</keyword>
<organism evidence="19 20">
    <name type="scientific">Thermothelomyces thermophilus (strain ATCC 42464 / BCRC 31852 / DSM 1799)</name>
    <name type="common">Sporotrichum thermophile</name>
    <dbReference type="NCBI Taxonomy" id="573729"/>
    <lineage>
        <taxon>Eukaryota</taxon>
        <taxon>Fungi</taxon>
        <taxon>Dikarya</taxon>
        <taxon>Ascomycota</taxon>
        <taxon>Pezizomycotina</taxon>
        <taxon>Sordariomycetes</taxon>
        <taxon>Sordariomycetidae</taxon>
        <taxon>Sordariales</taxon>
        <taxon>Chaetomiaceae</taxon>
        <taxon>Thermothelomyces</taxon>
    </lineage>
</organism>
<dbReference type="Proteomes" id="UP000007322">
    <property type="component" value="Chromosome 1"/>
</dbReference>
<keyword evidence="3" id="KW-0964">Secreted</keyword>
<feature type="region of interest" description="Disordered" evidence="16">
    <location>
        <begin position="240"/>
        <end position="280"/>
    </location>
</feature>
<evidence type="ECO:0000256" key="13">
    <source>
        <dbReference type="ARBA" id="ARBA00044502"/>
    </source>
</evidence>
<evidence type="ECO:0000256" key="14">
    <source>
        <dbReference type="ARBA" id="ARBA00045077"/>
    </source>
</evidence>
<keyword evidence="7" id="KW-0560">Oxidoreductase</keyword>
<keyword evidence="12" id="KW-0624">Polysaccharide degradation</keyword>
<keyword evidence="8" id="KW-0186">Copper</keyword>
<dbReference type="InterPro" id="IPR049892">
    <property type="entry name" value="AA9"/>
</dbReference>
<dbReference type="CDD" id="cd21175">
    <property type="entry name" value="LPMO_AA9"/>
    <property type="match status" value="1"/>
</dbReference>
<dbReference type="GO" id="GO:0046872">
    <property type="term" value="F:metal ion binding"/>
    <property type="evidence" value="ECO:0007669"/>
    <property type="project" value="UniProtKB-KW"/>
</dbReference>
<sequence>MHPSLLFTLGLASVLVPLSSAHTTFTTLFVNDVNQGDGTCIRMAKKGNVATHPLAGGLDSEDMACGRDGQEPVAFTCPAPAGAKLTLEFRMWADASQSGSIDPSHLGVMAIYLKKVSDMKSDAAAGPGWFKIWDQGYDLAAKKWATEKLIDNNGLLSVNLPTGLPTGYYLARQEIITLQNVTNDRPEPQFYVGCAQLYVEGTSDSPIPSDKTVSIPGHISDPADPGLTFNVYTGDASTYKPPGPEVYFPTTTTTSSSSSSGSSDNKGARRQQTPDDKQADGLVPADCLVKNANWCAAALPPYTDEAGCWAAAEDCNKQLDACYTSAPPSGSKGCKVWEEQVCTVVSQKCEAGDFKGPPQLGKELGEGIDEPIPGGKLPPAVNAGENGNHGGGGGDDGDDDNDEAGAGAASTPTFAAPGAAKTPQPNSERARRREAHWRRLESAE</sequence>
<feature type="domain" description="Auxiliary Activity family 9 catalytic" evidence="18">
    <location>
        <begin position="22"/>
        <end position="235"/>
    </location>
</feature>
<proteinExistence type="inferred from homology"/>
<dbReference type="AlphaFoldDB" id="G2Q6N6"/>
<evidence type="ECO:0000256" key="7">
    <source>
        <dbReference type="ARBA" id="ARBA00023002"/>
    </source>
</evidence>
<keyword evidence="5 17" id="KW-0732">Signal</keyword>
<evidence type="ECO:0000256" key="6">
    <source>
        <dbReference type="ARBA" id="ARBA00023001"/>
    </source>
</evidence>
<comment type="cofactor">
    <cofactor evidence="1">
        <name>Cu(2+)</name>
        <dbReference type="ChEBI" id="CHEBI:29036"/>
    </cofactor>
</comment>
<gene>
    <name evidence="19" type="ORF">MYCTH_2054500</name>
</gene>
<comment type="subcellular location">
    <subcellularLocation>
        <location evidence="2">Secreted</location>
    </subcellularLocation>
</comment>
<evidence type="ECO:0000256" key="1">
    <source>
        <dbReference type="ARBA" id="ARBA00001973"/>
    </source>
</evidence>
<name>G2Q6N6_THET4</name>
<keyword evidence="10" id="KW-1015">Disulfide bond</keyword>
<evidence type="ECO:0000256" key="3">
    <source>
        <dbReference type="ARBA" id="ARBA00022525"/>
    </source>
</evidence>
<evidence type="ECO:0000256" key="2">
    <source>
        <dbReference type="ARBA" id="ARBA00004613"/>
    </source>
</evidence>
<comment type="catalytic activity">
    <reaction evidence="14">
        <text>[(1-&gt;4)-beta-D-glucosyl]n+m + reduced acceptor + O2 = 4-dehydro-beta-D-glucosyl-[(1-&gt;4)-beta-D-glucosyl]n-1 + [(1-&gt;4)-beta-D-glucosyl]m + acceptor + H2O.</text>
        <dbReference type="EC" id="1.14.99.56"/>
    </reaction>
</comment>
<dbReference type="EMBL" id="CP003002">
    <property type="protein sequence ID" value="AEO55776.1"/>
    <property type="molecule type" value="Genomic_DNA"/>
</dbReference>
<dbReference type="Pfam" id="PF03443">
    <property type="entry name" value="AA9"/>
    <property type="match status" value="1"/>
</dbReference>
<feature type="chain" id="PRO_5003435993" description="lytic cellulose monooxygenase (C4-dehydrogenating)" evidence="17">
    <location>
        <begin position="22"/>
        <end position="444"/>
    </location>
</feature>
<evidence type="ECO:0000256" key="5">
    <source>
        <dbReference type="ARBA" id="ARBA00022729"/>
    </source>
</evidence>
<evidence type="ECO:0000256" key="12">
    <source>
        <dbReference type="ARBA" id="ARBA00023326"/>
    </source>
</evidence>
<dbReference type="GeneID" id="11513205"/>
<evidence type="ECO:0000313" key="20">
    <source>
        <dbReference type="Proteomes" id="UP000007322"/>
    </source>
</evidence>
<feature type="compositionally biased region" description="Low complexity" evidence="16">
    <location>
        <begin position="250"/>
        <end position="263"/>
    </location>
</feature>
<evidence type="ECO:0000256" key="8">
    <source>
        <dbReference type="ARBA" id="ARBA00023008"/>
    </source>
</evidence>
<keyword evidence="6" id="KW-0136">Cellulose degradation</keyword>
<reference evidence="19 20" key="1">
    <citation type="journal article" date="2011" name="Nat. Biotechnol.">
        <title>Comparative genomic analysis of the thermophilic biomass-degrading fungi Myceliophthora thermophila and Thielavia terrestris.</title>
        <authorList>
            <person name="Berka R.M."/>
            <person name="Grigoriev I.V."/>
            <person name="Otillar R."/>
            <person name="Salamov A."/>
            <person name="Grimwood J."/>
            <person name="Reid I."/>
            <person name="Ishmael N."/>
            <person name="John T."/>
            <person name="Darmond C."/>
            <person name="Moisan M.-C."/>
            <person name="Henrissat B."/>
            <person name="Coutinho P.M."/>
            <person name="Lombard V."/>
            <person name="Natvig D.O."/>
            <person name="Lindquist E."/>
            <person name="Schmutz J."/>
            <person name="Lucas S."/>
            <person name="Harris P."/>
            <person name="Powlowski J."/>
            <person name="Bellemare A."/>
            <person name="Taylor D."/>
            <person name="Butler G."/>
            <person name="de Vries R.P."/>
            <person name="Allijn I.E."/>
            <person name="van den Brink J."/>
            <person name="Ushinsky S."/>
            <person name="Storms R."/>
            <person name="Powell A.J."/>
            <person name="Paulsen I.T."/>
            <person name="Elbourne L.D.H."/>
            <person name="Baker S.E."/>
            <person name="Magnuson J."/>
            <person name="LaBoissiere S."/>
            <person name="Clutterbuck A.J."/>
            <person name="Martinez D."/>
            <person name="Wogulis M."/>
            <person name="de Leon A.L."/>
            <person name="Rey M.W."/>
            <person name="Tsang A."/>
        </authorList>
    </citation>
    <scope>NUCLEOTIDE SEQUENCE [LARGE SCALE GENOMIC DNA]</scope>
    <source>
        <strain evidence="20">ATCC 42464 / BCRC 31852 / DSM 1799</strain>
    </source>
</reference>
<keyword evidence="20" id="KW-1185">Reference proteome</keyword>
<keyword evidence="9" id="KW-0503">Monooxygenase</keyword>
<protein>
    <recommendedName>
        <fullName evidence="15">lytic cellulose monooxygenase (C4-dehydrogenating)</fullName>
        <ecNumber evidence="15">1.14.99.56</ecNumber>
    </recommendedName>
</protein>
<accession>G2Q6N6</accession>
<dbReference type="PANTHER" id="PTHR33353:SF32">
    <property type="entry name" value="ENDO-BETA-1,4-GLUCANASE D"/>
    <property type="match status" value="1"/>
</dbReference>
<evidence type="ECO:0000259" key="18">
    <source>
        <dbReference type="Pfam" id="PF03443"/>
    </source>
</evidence>
<evidence type="ECO:0000256" key="17">
    <source>
        <dbReference type="SAM" id="SignalP"/>
    </source>
</evidence>
<evidence type="ECO:0000256" key="16">
    <source>
        <dbReference type="SAM" id="MobiDB-lite"/>
    </source>
</evidence>
<dbReference type="OrthoDB" id="5985073at2759"/>
<keyword evidence="19" id="KW-0378">Hydrolase</keyword>
<dbReference type="STRING" id="573729.G2Q6N6"/>
<evidence type="ECO:0000256" key="10">
    <source>
        <dbReference type="ARBA" id="ARBA00023157"/>
    </source>
</evidence>
<evidence type="ECO:0000256" key="15">
    <source>
        <dbReference type="ARBA" id="ARBA00047174"/>
    </source>
</evidence>
<dbReference type="EC" id="1.14.99.56" evidence="15"/>
<dbReference type="RefSeq" id="XP_003661021.1">
    <property type="nucleotide sequence ID" value="XM_003660973.1"/>
</dbReference>
<evidence type="ECO:0000313" key="19">
    <source>
        <dbReference type="EMBL" id="AEO55776.1"/>
    </source>
</evidence>
<comment type="similarity">
    <text evidence="13">Belongs to the polysaccharide monooxygenase AA9 family.</text>
</comment>
<feature type="region of interest" description="Disordered" evidence="16">
    <location>
        <begin position="353"/>
        <end position="444"/>
    </location>
</feature>
<evidence type="ECO:0000256" key="11">
    <source>
        <dbReference type="ARBA" id="ARBA00023277"/>
    </source>
</evidence>
<dbReference type="PANTHER" id="PTHR33353">
    <property type="entry name" value="PUTATIVE (AFU_ORTHOLOGUE AFUA_1G12560)-RELATED"/>
    <property type="match status" value="1"/>
</dbReference>
<keyword evidence="11" id="KW-0119">Carbohydrate metabolism</keyword>